<dbReference type="PANTHER" id="PTHR39179">
    <property type="entry name" value="SPORE COAT PROTEIN I"/>
    <property type="match status" value="1"/>
</dbReference>
<organism evidence="2 3">
    <name type="scientific">Lihuaxuella thermophila</name>
    <dbReference type="NCBI Taxonomy" id="1173111"/>
    <lineage>
        <taxon>Bacteria</taxon>
        <taxon>Bacillati</taxon>
        <taxon>Bacillota</taxon>
        <taxon>Bacilli</taxon>
        <taxon>Bacillales</taxon>
        <taxon>Thermoactinomycetaceae</taxon>
        <taxon>Lihuaxuella</taxon>
    </lineage>
</organism>
<dbReference type="RefSeq" id="WP_170839966.1">
    <property type="nucleotide sequence ID" value="NZ_FOCQ01000014.1"/>
</dbReference>
<dbReference type="SUPFAM" id="SSF56112">
    <property type="entry name" value="Protein kinase-like (PK-like)"/>
    <property type="match status" value="1"/>
</dbReference>
<dbReference type="AlphaFoldDB" id="A0A1H8HKX7"/>
<dbReference type="PANTHER" id="PTHR39179:SF3">
    <property type="entry name" value="COTS-RELATED PROTEIN"/>
    <property type="match status" value="1"/>
</dbReference>
<dbReference type="Pfam" id="PF01636">
    <property type="entry name" value="APH"/>
    <property type="match status" value="1"/>
</dbReference>
<dbReference type="InterPro" id="IPR011009">
    <property type="entry name" value="Kinase-like_dom_sf"/>
</dbReference>
<name>A0A1H8HKX7_9BACL</name>
<dbReference type="InterPro" id="IPR002575">
    <property type="entry name" value="Aminoglycoside_PTrfase"/>
</dbReference>
<protein>
    <submittedName>
        <fullName evidence="2">Spore coat protein, CotS family</fullName>
    </submittedName>
</protein>
<evidence type="ECO:0000259" key="1">
    <source>
        <dbReference type="Pfam" id="PF01636"/>
    </source>
</evidence>
<keyword evidence="2" id="KW-0946">Virion</keyword>
<evidence type="ECO:0000313" key="2">
    <source>
        <dbReference type="EMBL" id="SEN56769.1"/>
    </source>
</evidence>
<dbReference type="EMBL" id="FOCQ01000014">
    <property type="protein sequence ID" value="SEN56769.1"/>
    <property type="molecule type" value="Genomic_DNA"/>
</dbReference>
<evidence type="ECO:0000313" key="3">
    <source>
        <dbReference type="Proteomes" id="UP000199695"/>
    </source>
</evidence>
<reference evidence="2 3" key="1">
    <citation type="submission" date="2016-10" db="EMBL/GenBank/DDBJ databases">
        <authorList>
            <person name="de Groot N.N."/>
        </authorList>
    </citation>
    <scope>NUCLEOTIDE SEQUENCE [LARGE SCALE GENOMIC DNA]</scope>
    <source>
        <strain evidence="2 3">DSM 46701</strain>
    </source>
</reference>
<dbReference type="Proteomes" id="UP000199695">
    <property type="component" value="Unassembled WGS sequence"/>
</dbReference>
<sequence>MSNGLKEVAAWTGEENLSDLLHHHYGIRLKGAEPVRGVLKLQTDEGPFVLKRVRSGEKDRWKWVAELARHVEMSGCEEIRIPQPLFTASGRLYFHGYRFPYVLLPWLEGKPLSFNRADDWRRASRALARFHQSTVGFKPGSSGRRYDCTGKWLAEWEHVCQQLDIFRLAAKWTPNPTEADQSWLQTASYISGLMENLLEYYQKIDGDEPCQKSIPSGKCCHNRLHRHNLLADDEGWIQFVDWNQAVLDIRLRDLAQWLTYAYGRTGSQQILTDVLKSYQEVAPLEEGEYSLLYARMLFPEKLFHLLRRVYQKQDISIHSAAPDIQKAVQTEEKKAGLLRGYTAAVKEEFHITIPKLDWLH</sequence>
<proteinExistence type="predicted"/>
<dbReference type="GO" id="GO:0042601">
    <property type="term" value="C:endospore-forming forespore"/>
    <property type="evidence" value="ECO:0007669"/>
    <property type="project" value="TreeGrafter"/>
</dbReference>
<gene>
    <name evidence="2" type="ORF">SAMN05444955_11481</name>
</gene>
<dbReference type="InterPro" id="IPR047175">
    <property type="entry name" value="CotS-like"/>
</dbReference>
<dbReference type="Gene3D" id="3.30.200.20">
    <property type="entry name" value="Phosphorylase Kinase, domain 1"/>
    <property type="match status" value="1"/>
</dbReference>
<dbReference type="Gene3D" id="3.90.1200.10">
    <property type="match status" value="1"/>
</dbReference>
<keyword evidence="2" id="KW-0167">Capsid protein</keyword>
<keyword evidence="3" id="KW-1185">Reference proteome</keyword>
<dbReference type="STRING" id="1173111.SAMN05444955_11481"/>
<accession>A0A1H8HKX7</accession>
<feature type="domain" description="Aminoglycoside phosphotransferase" evidence="1">
    <location>
        <begin position="40"/>
        <end position="279"/>
    </location>
</feature>